<feature type="non-terminal residue" evidence="1">
    <location>
        <position position="1"/>
    </location>
</feature>
<feature type="non-terminal residue" evidence="1">
    <location>
        <position position="75"/>
    </location>
</feature>
<dbReference type="EMBL" id="CAUOFW020009020">
    <property type="protein sequence ID" value="CAK9184558.1"/>
    <property type="molecule type" value="Genomic_DNA"/>
</dbReference>
<accession>A0ABC8UTZ9</accession>
<name>A0ABC8UTZ9_9AQUA</name>
<keyword evidence="2" id="KW-1185">Reference proteome</keyword>
<dbReference type="AlphaFoldDB" id="A0ABC8UTZ9"/>
<proteinExistence type="predicted"/>
<dbReference type="Proteomes" id="UP001642360">
    <property type="component" value="Unassembled WGS sequence"/>
</dbReference>
<organism evidence="1 2">
    <name type="scientific">Ilex paraguariensis</name>
    <name type="common">yerba mate</name>
    <dbReference type="NCBI Taxonomy" id="185542"/>
    <lineage>
        <taxon>Eukaryota</taxon>
        <taxon>Viridiplantae</taxon>
        <taxon>Streptophyta</taxon>
        <taxon>Embryophyta</taxon>
        <taxon>Tracheophyta</taxon>
        <taxon>Spermatophyta</taxon>
        <taxon>Magnoliopsida</taxon>
        <taxon>eudicotyledons</taxon>
        <taxon>Gunneridae</taxon>
        <taxon>Pentapetalae</taxon>
        <taxon>asterids</taxon>
        <taxon>campanulids</taxon>
        <taxon>Aquifoliales</taxon>
        <taxon>Aquifoliaceae</taxon>
        <taxon>Ilex</taxon>
    </lineage>
</organism>
<protein>
    <submittedName>
        <fullName evidence="1">Uncharacterized protein</fullName>
    </submittedName>
</protein>
<reference evidence="1 2" key="1">
    <citation type="submission" date="2024-02" db="EMBL/GenBank/DDBJ databases">
        <authorList>
            <person name="Vignale AGUSTIN F."/>
            <person name="Sosa J E."/>
            <person name="Modenutti C."/>
        </authorList>
    </citation>
    <scope>NUCLEOTIDE SEQUENCE [LARGE SCALE GENOMIC DNA]</scope>
</reference>
<comment type="caution">
    <text evidence="1">The sequence shown here is derived from an EMBL/GenBank/DDBJ whole genome shotgun (WGS) entry which is preliminary data.</text>
</comment>
<evidence type="ECO:0000313" key="2">
    <source>
        <dbReference type="Proteomes" id="UP001642360"/>
    </source>
</evidence>
<gene>
    <name evidence="1" type="ORF">ILEXP_LOCUS54894</name>
</gene>
<sequence length="75" mass="8688">YFAEEHVSPHRCQQYCLVSTGDLMASPHTDARCILLDSPKFTAAEKKFRGHPMPLNILLEKHSRDYQAFVHCRML</sequence>
<evidence type="ECO:0000313" key="1">
    <source>
        <dbReference type="EMBL" id="CAK9184558.1"/>
    </source>
</evidence>